<reference evidence="3" key="1">
    <citation type="journal article" date="2019" name="Int. J. Syst. Evol. Microbiol.">
        <title>The Global Catalogue of Microorganisms (GCM) 10K type strain sequencing project: providing services to taxonomists for standard genome sequencing and annotation.</title>
        <authorList>
            <consortium name="The Broad Institute Genomics Platform"/>
            <consortium name="The Broad Institute Genome Sequencing Center for Infectious Disease"/>
            <person name="Wu L."/>
            <person name="Ma J."/>
        </authorList>
    </citation>
    <scope>NUCLEOTIDE SEQUENCE [LARGE SCALE GENOMIC DNA]</scope>
    <source>
        <strain evidence="3">KACC 11588</strain>
    </source>
</reference>
<proteinExistence type="predicted"/>
<evidence type="ECO:0000256" key="1">
    <source>
        <dbReference type="SAM" id="SignalP"/>
    </source>
</evidence>
<organism evidence="2 3">
    <name type="scientific">Rubellimicrobium aerolatum</name>
    <dbReference type="NCBI Taxonomy" id="490979"/>
    <lineage>
        <taxon>Bacteria</taxon>
        <taxon>Pseudomonadati</taxon>
        <taxon>Pseudomonadota</taxon>
        <taxon>Alphaproteobacteria</taxon>
        <taxon>Rhodobacterales</taxon>
        <taxon>Roseobacteraceae</taxon>
        <taxon>Rubellimicrobium</taxon>
    </lineage>
</organism>
<evidence type="ECO:0000313" key="2">
    <source>
        <dbReference type="EMBL" id="MFC5567068.1"/>
    </source>
</evidence>
<gene>
    <name evidence="2" type="ORF">ACFPOC_11690</name>
</gene>
<evidence type="ECO:0000313" key="3">
    <source>
        <dbReference type="Proteomes" id="UP001596056"/>
    </source>
</evidence>
<dbReference type="RefSeq" id="WP_377110036.1">
    <property type="nucleotide sequence ID" value="NZ_JBHSNA010000010.1"/>
</dbReference>
<evidence type="ECO:0008006" key="4">
    <source>
        <dbReference type="Google" id="ProtNLM"/>
    </source>
</evidence>
<dbReference type="EMBL" id="JBHSNA010000010">
    <property type="protein sequence ID" value="MFC5567068.1"/>
    <property type="molecule type" value="Genomic_DNA"/>
</dbReference>
<sequence length="125" mass="13033">MRSALLLALWPALAGAQDVTRFTWGAPVEGSTPSTLSLEPCDLPCVAVVRFDNTLVTSGLSLATPVRAVLTASSLKMVITVENGIGLTPDLLRVRPPPGTAAEPGEILVDDNATGRVRVVLMPTS</sequence>
<protein>
    <recommendedName>
        <fullName evidence="4">Copper chaperone PCu(A)C</fullName>
    </recommendedName>
</protein>
<comment type="caution">
    <text evidence="2">The sequence shown here is derived from an EMBL/GenBank/DDBJ whole genome shotgun (WGS) entry which is preliminary data.</text>
</comment>
<keyword evidence="3" id="KW-1185">Reference proteome</keyword>
<accession>A0ABW0SDP7</accession>
<feature type="signal peptide" evidence="1">
    <location>
        <begin position="1"/>
        <end position="16"/>
    </location>
</feature>
<keyword evidence="1" id="KW-0732">Signal</keyword>
<dbReference type="Proteomes" id="UP001596056">
    <property type="component" value="Unassembled WGS sequence"/>
</dbReference>
<feature type="chain" id="PRO_5047343234" description="Copper chaperone PCu(A)C" evidence="1">
    <location>
        <begin position="17"/>
        <end position="125"/>
    </location>
</feature>
<name>A0ABW0SDP7_9RHOB</name>